<evidence type="ECO:0000313" key="2">
    <source>
        <dbReference type="Proteomes" id="UP000199502"/>
    </source>
</evidence>
<dbReference type="EMBL" id="FMVT01000009">
    <property type="protein sequence ID" value="SCY76817.1"/>
    <property type="molecule type" value="Genomic_DNA"/>
</dbReference>
<gene>
    <name evidence="1" type="ORF">SAMN05660710_02676</name>
</gene>
<dbReference type="STRING" id="336292.SAMN05660710_02676"/>
<protein>
    <submittedName>
        <fullName evidence="1">Uncharacterized protein</fullName>
    </submittedName>
</protein>
<name>A0A1G5ILE1_9RHOB</name>
<keyword evidence="2" id="KW-1185">Reference proteome</keyword>
<organism evidence="1 2">
    <name type="scientific">Paracoccus tibetensis</name>
    <dbReference type="NCBI Taxonomy" id="336292"/>
    <lineage>
        <taxon>Bacteria</taxon>
        <taxon>Pseudomonadati</taxon>
        <taxon>Pseudomonadota</taxon>
        <taxon>Alphaproteobacteria</taxon>
        <taxon>Rhodobacterales</taxon>
        <taxon>Paracoccaceae</taxon>
        <taxon>Paracoccus</taxon>
    </lineage>
</organism>
<dbReference type="RefSeq" id="WP_090745439.1">
    <property type="nucleotide sequence ID" value="NZ_FMVT01000009.1"/>
</dbReference>
<evidence type="ECO:0000313" key="1">
    <source>
        <dbReference type="EMBL" id="SCY76817.1"/>
    </source>
</evidence>
<sequence>MIASRLNLPYLRITAPKPKQWEIRQFHARVGYCVNAGGTNTIRHAKTLEIGDIIIRGNVFGLTRANDWGTADALRRWDDIRFGINKLKTGQAVPPEKVQSFLYPHYLAWRDALPLFIRERCHDFGFWEHYLPNSLGARNYAGARAQLVNPFANREAMMLVIAMDPALRRSGALNRAILDRVASDLDDIPFV</sequence>
<proteinExistence type="predicted"/>
<dbReference type="AlphaFoldDB" id="A0A1G5ILE1"/>
<reference evidence="1 2" key="1">
    <citation type="submission" date="2016-10" db="EMBL/GenBank/DDBJ databases">
        <authorList>
            <person name="de Groot N.N."/>
        </authorList>
    </citation>
    <scope>NUCLEOTIDE SEQUENCE [LARGE SCALE GENOMIC DNA]</scope>
    <source>
        <strain evidence="1 2">CGMCC 1.8925</strain>
    </source>
</reference>
<dbReference type="Proteomes" id="UP000199502">
    <property type="component" value="Unassembled WGS sequence"/>
</dbReference>
<accession>A0A1G5ILE1</accession>